<evidence type="ECO:0000313" key="3">
    <source>
        <dbReference type="Proteomes" id="UP000016936"/>
    </source>
</evidence>
<gene>
    <name evidence="2" type="ORF">COCHEDRAFT_1222753</name>
    <name evidence="1" type="ORF">COCHEDRAFT_1222985</name>
</gene>
<dbReference type="AlphaFoldDB" id="M2UZG3"/>
<accession>M2UZG3</accession>
<protein>
    <submittedName>
        <fullName evidence="1">Uncharacterized protein</fullName>
    </submittedName>
</protein>
<sequence>MSEPQYRQGYEDLALIDRQLQAGKGDDGQNTSVEGAVSVNCAVRPEEEEEEEVALQEGV</sequence>
<reference evidence="1" key="2">
    <citation type="submission" date="2012-06" db="EMBL/GenBank/DDBJ databases">
        <title>Comparative genome structure, secondary metabolite and effector coding capacity across Cochliobolus pathogens.</title>
        <authorList>
            <consortium name="US DOE Joint Genome Institute (JGI-PGF)"/>
            <person name="Condon B.J."/>
            <person name="Leng Y."/>
            <person name="Wu D."/>
            <person name="Bushley K.E."/>
            <person name="Ohm R.A."/>
            <person name="Otillar R."/>
            <person name="Martin J."/>
            <person name="Schackwitz W."/>
            <person name="Grimwood J."/>
            <person name="MohdZainudin N."/>
            <person name="Xue C."/>
            <person name="Wang R."/>
            <person name="Dhillon B."/>
            <person name="Tu Z.J."/>
            <person name="Steffenson B.J."/>
            <person name="Salamov A."/>
            <person name="Sun H."/>
            <person name="Lowry S."/>
            <person name="LaButti K."/>
            <person name="Han J."/>
            <person name="Copeland A."/>
            <person name="Lindquist E."/>
            <person name="Lucas S."/>
            <person name="Barry K."/>
            <person name="Schmutz J."/>
            <person name="Baker S."/>
            <person name="Grigoriev I.V."/>
            <person name="Zhong S."/>
            <person name="Turgeon B.G."/>
        </authorList>
    </citation>
    <scope>NUCLEOTIDE SEQUENCE</scope>
    <source>
        <strain evidence="1">C5</strain>
    </source>
</reference>
<evidence type="ECO:0000313" key="1">
    <source>
        <dbReference type="EMBL" id="EMD93188.1"/>
    </source>
</evidence>
<dbReference type="HOGENOM" id="CLU_2960587_0_0_1"/>
<reference evidence="3" key="3">
    <citation type="journal article" date="2013" name="PLoS Genet.">
        <title>Comparative genome structure, secondary metabolite, and effector coding capacity across Cochliobolus pathogens.</title>
        <authorList>
            <person name="Condon B.J."/>
            <person name="Leng Y."/>
            <person name="Wu D."/>
            <person name="Bushley K.E."/>
            <person name="Ohm R.A."/>
            <person name="Otillar R."/>
            <person name="Martin J."/>
            <person name="Schackwitz W."/>
            <person name="Grimwood J."/>
            <person name="MohdZainudin N."/>
            <person name="Xue C."/>
            <person name="Wang R."/>
            <person name="Manning V.A."/>
            <person name="Dhillon B."/>
            <person name="Tu Z.J."/>
            <person name="Steffenson B.J."/>
            <person name="Salamov A."/>
            <person name="Sun H."/>
            <person name="Lowry S."/>
            <person name="LaButti K."/>
            <person name="Han J."/>
            <person name="Copeland A."/>
            <person name="Lindquist E."/>
            <person name="Barry K."/>
            <person name="Schmutz J."/>
            <person name="Baker S.E."/>
            <person name="Ciuffetti L.M."/>
            <person name="Grigoriev I.V."/>
            <person name="Zhong S."/>
            <person name="Turgeon B.G."/>
        </authorList>
    </citation>
    <scope>NUCLEOTIDE SEQUENCE [LARGE SCALE GENOMIC DNA]</scope>
    <source>
        <strain evidence="3">C5 / ATCC 48332 / race O</strain>
    </source>
</reference>
<keyword evidence="3" id="KW-1185">Reference proteome</keyword>
<dbReference type="EMBL" id="KB445573">
    <property type="protein sequence ID" value="EMD93188.1"/>
    <property type="molecule type" value="Genomic_DNA"/>
</dbReference>
<dbReference type="Proteomes" id="UP000016936">
    <property type="component" value="Unassembled WGS sequence"/>
</dbReference>
<evidence type="ECO:0000313" key="2">
    <source>
        <dbReference type="EMBL" id="EMD94181.1"/>
    </source>
</evidence>
<organism evidence="1 3">
    <name type="scientific">Cochliobolus heterostrophus (strain C5 / ATCC 48332 / race O)</name>
    <name type="common">Southern corn leaf blight fungus</name>
    <name type="synonym">Bipolaris maydis</name>
    <dbReference type="NCBI Taxonomy" id="701091"/>
    <lineage>
        <taxon>Eukaryota</taxon>
        <taxon>Fungi</taxon>
        <taxon>Dikarya</taxon>
        <taxon>Ascomycota</taxon>
        <taxon>Pezizomycotina</taxon>
        <taxon>Dothideomycetes</taxon>
        <taxon>Pleosporomycetidae</taxon>
        <taxon>Pleosporales</taxon>
        <taxon>Pleosporineae</taxon>
        <taxon>Pleosporaceae</taxon>
        <taxon>Bipolaris</taxon>
    </lineage>
</organism>
<reference evidence="1 3" key="1">
    <citation type="journal article" date="2012" name="PLoS Pathog.">
        <title>Diverse lifestyles and strategies of plant pathogenesis encoded in the genomes of eighteen Dothideomycetes fungi.</title>
        <authorList>
            <person name="Ohm R.A."/>
            <person name="Feau N."/>
            <person name="Henrissat B."/>
            <person name="Schoch C.L."/>
            <person name="Horwitz B.A."/>
            <person name="Barry K.W."/>
            <person name="Condon B.J."/>
            <person name="Copeland A.C."/>
            <person name="Dhillon B."/>
            <person name="Glaser F."/>
            <person name="Hesse C.N."/>
            <person name="Kosti I."/>
            <person name="LaButti K."/>
            <person name="Lindquist E.A."/>
            <person name="Lucas S."/>
            <person name="Salamov A.A."/>
            <person name="Bradshaw R.E."/>
            <person name="Ciuffetti L."/>
            <person name="Hamelin R.C."/>
            <person name="Kema G.H.J."/>
            <person name="Lawrence C."/>
            <person name="Scott J.A."/>
            <person name="Spatafora J.W."/>
            <person name="Turgeon B.G."/>
            <person name="de Wit P.J.G.M."/>
            <person name="Zhong S."/>
            <person name="Goodwin S.B."/>
            <person name="Grigoriev I.V."/>
        </authorList>
    </citation>
    <scope>NUCLEOTIDE SEQUENCE [LARGE SCALE GENOMIC DNA]</scope>
    <source>
        <strain evidence="1">C5</strain>
        <strain evidence="3">C5 / ATCC 48332 / race O</strain>
    </source>
</reference>
<proteinExistence type="predicted"/>
<dbReference type="EMBL" id="KB445572">
    <property type="protein sequence ID" value="EMD94181.1"/>
    <property type="molecule type" value="Genomic_DNA"/>
</dbReference>
<name>M2UZG3_COCH5</name>